<dbReference type="PANTHER" id="PTHR46255:SF3">
    <property type="entry name" value="HOMEOBOX DOMAIN-CONTAINING PROTEIN"/>
    <property type="match status" value="1"/>
</dbReference>
<sequence length="537" mass="58586">MPSSRSPSPSPNSPLTNSTPSPGSTTSRNYILKQNPYNFPIDQSPPELRQPVASTSTAPPVYAYSQVVESGIKRPLSAVTEGENPSMVKRYRMLSPAPKVEDLQERMSPSSDSPDPENEQNDSKGKFPGQHPQEDMPTKKKRTRTLTTPHQAAVLHALLAQSRFPTTAMREEVGRSIGLSARKIWFQNQRQKARRPRKEPDDSAPLPPRYGPFPAYPPQGHSSPFPVMPGVSPPPNPQLLPVTYNTPVQQPYGRPQFPRESSRSQSVEPPSQLLGPGVPGADGYGSSYPGPSRGQRDGDSPLDDSTRTDTPYASGSPPQVHSPPPAPITRHAASSYDQNFNRTLPPLSYHSARPLSEGAIVSGVPRPQSPLVTLSPPEYFRPRTESFPSSPRSHFISRSHDVHGQSRIILPPPFTLQPQPRWNEMSFAANLRPAAFVRPPSEQQATRASSASPLARRALPPISPYYNHLDPEQAPLVPDSVHNEPLLDTASTSSNRGSRYDPVRASFIPYSATINSTPTSSPLAKSLSEADDDPVDG</sequence>
<comment type="subcellular location">
    <subcellularLocation>
        <location evidence="1 2">Nucleus</location>
    </subcellularLocation>
</comment>
<dbReference type="GO" id="GO:0000981">
    <property type="term" value="F:DNA-binding transcription factor activity, RNA polymerase II-specific"/>
    <property type="evidence" value="ECO:0007669"/>
    <property type="project" value="TreeGrafter"/>
</dbReference>
<dbReference type="GO" id="GO:1990837">
    <property type="term" value="F:sequence-specific double-stranded DNA binding"/>
    <property type="evidence" value="ECO:0007669"/>
    <property type="project" value="TreeGrafter"/>
</dbReference>
<feature type="domain" description="Homeobox" evidence="4">
    <location>
        <begin position="138"/>
        <end position="196"/>
    </location>
</feature>
<dbReference type="Proteomes" id="UP000008493">
    <property type="component" value="Unassembled WGS sequence"/>
</dbReference>
<dbReference type="GeneID" id="18827772"/>
<dbReference type="Pfam" id="PF00046">
    <property type="entry name" value="Homeodomain"/>
    <property type="match status" value="1"/>
</dbReference>
<name>K5WHU2_AGABU</name>
<evidence type="ECO:0000313" key="6">
    <source>
        <dbReference type="Proteomes" id="UP000008493"/>
    </source>
</evidence>
<gene>
    <name evidence="5" type="ORF">AGABI1DRAFT_132818</name>
</gene>
<reference evidence="6" key="1">
    <citation type="journal article" date="2012" name="Proc. Natl. Acad. Sci. U.S.A.">
        <title>Genome sequence of the button mushroom Agaricus bisporus reveals mechanisms governing adaptation to a humic-rich ecological niche.</title>
        <authorList>
            <person name="Morin E."/>
            <person name="Kohler A."/>
            <person name="Baker A.R."/>
            <person name="Foulongne-Oriol M."/>
            <person name="Lombard V."/>
            <person name="Nagy L.G."/>
            <person name="Ohm R.A."/>
            <person name="Patyshakuliyeva A."/>
            <person name="Brun A."/>
            <person name="Aerts A.L."/>
            <person name="Bailey A.M."/>
            <person name="Billette C."/>
            <person name="Coutinho P.M."/>
            <person name="Deakin G."/>
            <person name="Doddapaneni H."/>
            <person name="Floudas D."/>
            <person name="Grimwood J."/>
            <person name="Hilden K."/>
            <person name="Kuees U."/>
            <person name="LaButti K.M."/>
            <person name="Lapidus A."/>
            <person name="Lindquist E.A."/>
            <person name="Lucas S.M."/>
            <person name="Murat C."/>
            <person name="Riley R.W."/>
            <person name="Salamov A.A."/>
            <person name="Schmutz J."/>
            <person name="Subramanian V."/>
            <person name="Woesten H.A.B."/>
            <person name="Xu J."/>
            <person name="Eastwood D.C."/>
            <person name="Foster G.D."/>
            <person name="Sonnenberg A.S."/>
            <person name="Cullen D."/>
            <person name="de Vries R.P."/>
            <person name="Lundell T."/>
            <person name="Hibbett D.S."/>
            <person name="Henrissat B."/>
            <person name="Burton K.S."/>
            <person name="Kerrigan R.W."/>
            <person name="Challen M.P."/>
            <person name="Grigoriev I.V."/>
            <person name="Martin F."/>
        </authorList>
    </citation>
    <scope>NUCLEOTIDE SEQUENCE [LARGE SCALE GENOMIC DNA]</scope>
    <source>
        <strain evidence="6">JB137-S8 / ATCC MYA-4627 / FGSC 10392</strain>
    </source>
</reference>
<feature type="DNA-binding region" description="Homeobox" evidence="1">
    <location>
        <begin position="140"/>
        <end position="197"/>
    </location>
</feature>
<keyword evidence="1 2" id="KW-0539">Nucleus</keyword>
<feature type="region of interest" description="Disordered" evidence="3">
    <location>
        <begin position="70"/>
        <end position="151"/>
    </location>
</feature>
<dbReference type="InterPro" id="IPR052631">
    <property type="entry name" value="Paired_homeobox_Bicoid"/>
</dbReference>
<dbReference type="AlphaFoldDB" id="K5WHU2"/>
<accession>K5WHU2</accession>
<feature type="compositionally biased region" description="Pro residues" evidence="3">
    <location>
        <begin position="205"/>
        <end position="217"/>
    </location>
</feature>
<evidence type="ECO:0000256" key="1">
    <source>
        <dbReference type="PROSITE-ProRule" id="PRU00108"/>
    </source>
</evidence>
<dbReference type="HOGENOM" id="CLU_033345_0_0_1"/>
<evidence type="ECO:0000256" key="2">
    <source>
        <dbReference type="RuleBase" id="RU000682"/>
    </source>
</evidence>
<keyword evidence="1 2" id="KW-0238">DNA-binding</keyword>
<dbReference type="eggNOG" id="KOG0842">
    <property type="taxonomic scope" value="Eukaryota"/>
</dbReference>
<dbReference type="CDD" id="cd00086">
    <property type="entry name" value="homeodomain"/>
    <property type="match status" value="1"/>
</dbReference>
<keyword evidence="6" id="KW-1185">Reference proteome</keyword>
<keyword evidence="1 2" id="KW-0371">Homeobox</keyword>
<evidence type="ECO:0000313" key="5">
    <source>
        <dbReference type="EMBL" id="EKM74846.1"/>
    </source>
</evidence>
<protein>
    <recommendedName>
        <fullName evidence="4">Homeobox domain-containing protein</fullName>
    </recommendedName>
</protein>
<feature type="region of interest" description="Disordered" evidence="3">
    <location>
        <begin position="463"/>
        <end position="537"/>
    </location>
</feature>
<dbReference type="SUPFAM" id="SSF46689">
    <property type="entry name" value="Homeodomain-like"/>
    <property type="match status" value="1"/>
</dbReference>
<dbReference type="GO" id="GO:0005634">
    <property type="term" value="C:nucleus"/>
    <property type="evidence" value="ECO:0007669"/>
    <property type="project" value="UniProtKB-SubCell"/>
</dbReference>
<feature type="compositionally biased region" description="Low complexity" evidence="3">
    <location>
        <begin position="1"/>
        <end position="29"/>
    </location>
</feature>
<feature type="region of interest" description="Disordered" evidence="3">
    <location>
        <begin position="176"/>
        <end position="351"/>
    </location>
</feature>
<dbReference type="RefSeq" id="XP_007334518.1">
    <property type="nucleotide sequence ID" value="XM_007334456.1"/>
</dbReference>
<dbReference type="PROSITE" id="PS50071">
    <property type="entry name" value="HOMEOBOX_2"/>
    <property type="match status" value="1"/>
</dbReference>
<dbReference type="InterPro" id="IPR009057">
    <property type="entry name" value="Homeodomain-like_sf"/>
</dbReference>
<dbReference type="KEGG" id="abp:AGABI1DRAFT132818"/>
<feature type="compositionally biased region" description="Polar residues" evidence="3">
    <location>
        <begin position="512"/>
        <end position="523"/>
    </location>
</feature>
<dbReference type="EMBL" id="JH971426">
    <property type="protein sequence ID" value="EKM74846.1"/>
    <property type="molecule type" value="Genomic_DNA"/>
</dbReference>
<dbReference type="OrthoDB" id="6159439at2759"/>
<dbReference type="OMA" id="HRDPYLA"/>
<dbReference type="SMART" id="SM00389">
    <property type="entry name" value="HOX"/>
    <property type="match status" value="1"/>
</dbReference>
<evidence type="ECO:0000256" key="3">
    <source>
        <dbReference type="SAM" id="MobiDB-lite"/>
    </source>
</evidence>
<dbReference type="STRING" id="597362.K5WHU2"/>
<evidence type="ECO:0000259" key="4">
    <source>
        <dbReference type="PROSITE" id="PS50071"/>
    </source>
</evidence>
<dbReference type="InParanoid" id="K5WHU2"/>
<dbReference type="InterPro" id="IPR001356">
    <property type="entry name" value="HD"/>
</dbReference>
<feature type="compositionally biased region" description="Basic and acidic residues" evidence="3">
    <location>
        <begin position="294"/>
        <end position="307"/>
    </location>
</feature>
<dbReference type="PANTHER" id="PTHR46255">
    <property type="entry name" value="SHORT STATURE HOMEOBOX"/>
    <property type="match status" value="1"/>
</dbReference>
<organism evidence="5 6">
    <name type="scientific">Agaricus bisporus var. burnettii (strain JB137-S8 / ATCC MYA-4627 / FGSC 10392)</name>
    <name type="common">White button mushroom</name>
    <dbReference type="NCBI Taxonomy" id="597362"/>
    <lineage>
        <taxon>Eukaryota</taxon>
        <taxon>Fungi</taxon>
        <taxon>Dikarya</taxon>
        <taxon>Basidiomycota</taxon>
        <taxon>Agaricomycotina</taxon>
        <taxon>Agaricomycetes</taxon>
        <taxon>Agaricomycetidae</taxon>
        <taxon>Agaricales</taxon>
        <taxon>Agaricineae</taxon>
        <taxon>Agaricaceae</taxon>
        <taxon>Agaricus</taxon>
    </lineage>
</organism>
<dbReference type="Gene3D" id="1.10.10.60">
    <property type="entry name" value="Homeodomain-like"/>
    <property type="match status" value="1"/>
</dbReference>
<feature type="region of interest" description="Disordered" evidence="3">
    <location>
        <begin position="1"/>
        <end position="56"/>
    </location>
</feature>
<proteinExistence type="predicted"/>